<organism evidence="2 3">
    <name type="scientific">Tribonema minus</name>
    <dbReference type="NCBI Taxonomy" id="303371"/>
    <lineage>
        <taxon>Eukaryota</taxon>
        <taxon>Sar</taxon>
        <taxon>Stramenopiles</taxon>
        <taxon>Ochrophyta</taxon>
        <taxon>PX clade</taxon>
        <taxon>Xanthophyceae</taxon>
        <taxon>Tribonematales</taxon>
        <taxon>Tribonemataceae</taxon>
        <taxon>Tribonema</taxon>
    </lineage>
</organism>
<dbReference type="Proteomes" id="UP000664859">
    <property type="component" value="Unassembled WGS sequence"/>
</dbReference>
<keyword evidence="3" id="KW-1185">Reference proteome</keyword>
<accession>A0A835YKG2</accession>
<dbReference type="InterPro" id="IPR027417">
    <property type="entry name" value="P-loop_NTPase"/>
</dbReference>
<reference evidence="2" key="1">
    <citation type="submission" date="2021-02" db="EMBL/GenBank/DDBJ databases">
        <title>First Annotated Genome of the Yellow-green Alga Tribonema minus.</title>
        <authorList>
            <person name="Mahan K.M."/>
        </authorList>
    </citation>
    <scope>NUCLEOTIDE SEQUENCE</scope>
    <source>
        <strain evidence="2">UTEX B ZZ1240</strain>
    </source>
</reference>
<feature type="compositionally biased region" description="Low complexity" evidence="1">
    <location>
        <begin position="70"/>
        <end position="79"/>
    </location>
</feature>
<evidence type="ECO:0000313" key="2">
    <source>
        <dbReference type="EMBL" id="KAG5176924.1"/>
    </source>
</evidence>
<feature type="compositionally biased region" description="Gly residues" evidence="1">
    <location>
        <begin position="19"/>
        <end position="49"/>
    </location>
</feature>
<sequence length="509" mass="52651">MPLELHFGNGAVDSSDRGGSSGGDSSGTGGGSSNGSGGGGNGGGGGDGGNRNSAGSGNGGRGSGEGDGGNSSSQGDRRAAGAAFGGAAVTGLGAVATWLIYGKAPDPPETQEQRVARLVKALEESKVGVVNEAAQGKAFIHRAGVEQALAPPNFRTKAVPPATLLIIGARGAGKSTAAISAFQGQKGVVRTLLTGDSTTSVDQDEIIQNAWATGVLDTIGMSRLPQGEDPLGVLRLALQHIKDSGRAKHTKESGSAERPLFVLDADAHFSAAALSSLLRLCKQLGANTSLAQFVVVVSSAHTAAGVPGDLAELRVTVVEVGDLEVEEARQYITTAIGEWRKAHPDVAMGQQEQEQLVSDVISTCGTRVLFLEQLCRGKWGRFSAVSDLRKAADAFAAERQKAAVSGLAYFVKKAAKQEPAASRAQQLLLLRQLGSSSDAAVPEMVAAAAFGVFDTDFRSINLECPTHPFTVNPGSREVRAASVFARQAMLQQAAAWEAEELRCWQRLRR</sequence>
<feature type="compositionally biased region" description="Gly residues" evidence="1">
    <location>
        <begin position="56"/>
        <end position="69"/>
    </location>
</feature>
<dbReference type="SUPFAM" id="SSF52540">
    <property type="entry name" value="P-loop containing nucleoside triphosphate hydrolases"/>
    <property type="match status" value="1"/>
</dbReference>
<dbReference type="EMBL" id="JAFCMP010000531">
    <property type="protein sequence ID" value="KAG5176924.1"/>
    <property type="molecule type" value="Genomic_DNA"/>
</dbReference>
<evidence type="ECO:0000256" key="1">
    <source>
        <dbReference type="SAM" id="MobiDB-lite"/>
    </source>
</evidence>
<proteinExistence type="predicted"/>
<comment type="caution">
    <text evidence="2">The sequence shown here is derived from an EMBL/GenBank/DDBJ whole genome shotgun (WGS) entry which is preliminary data.</text>
</comment>
<dbReference type="AlphaFoldDB" id="A0A835YKG2"/>
<protein>
    <submittedName>
        <fullName evidence="2">Uncharacterized protein</fullName>
    </submittedName>
</protein>
<evidence type="ECO:0000313" key="3">
    <source>
        <dbReference type="Proteomes" id="UP000664859"/>
    </source>
</evidence>
<gene>
    <name evidence="2" type="ORF">JKP88DRAFT_333954</name>
</gene>
<name>A0A835YKG2_9STRA</name>
<feature type="region of interest" description="Disordered" evidence="1">
    <location>
        <begin position="1"/>
        <end position="79"/>
    </location>
</feature>